<gene>
    <name evidence="1" type="ORF">S01H4_12211</name>
</gene>
<evidence type="ECO:0000313" key="1">
    <source>
        <dbReference type="EMBL" id="GAG61517.1"/>
    </source>
</evidence>
<reference evidence="1" key="1">
    <citation type="journal article" date="2014" name="Front. Microbiol.">
        <title>High frequency of phylogenetically diverse reductive dehalogenase-homologous genes in deep subseafloor sedimentary metagenomes.</title>
        <authorList>
            <person name="Kawai M."/>
            <person name="Futagami T."/>
            <person name="Toyoda A."/>
            <person name="Takaki Y."/>
            <person name="Nishi S."/>
            <person name="Hori S."/>
            <person name="Arai W."/>
            <person name="Tsubouchi T."/>
            <person name="Morono Y."/>
            <person name="Uchiyama I."/>
            <person name="Ito T."/>
            <person name="Fujiyama A."/>
            <person name="Inagaki F."/>
            <person name="Takami H."/>
        </authorList>
    </citation>
    <scope>NUCLEOTIDE SEQUENCE</scope>
    <source>
        <strain evidence="1">Expedition CK06-06</strain>
    </source>
</reference>
<name>X0ZU66_9ZZZZ</name>
<comment type="caution">
    <text evidence="1">The sequence shown here is derived from an EMBL/GenBank/DDBJ whole genome shotgun (WGS) entry which is preliminary data.</text>
</comment>
<protein>
    <submittedName>
        <fullName evidence="1">Uncharacterized protein</fullName>
    </submittedName>
</protein>
<dbReference type="EMBL" id="BART01005136">
    <property type="protein sequence ID" value="GAG61517.1"/>
    <property type="molecule type" value="Genomic_DNA"/>
</dbReference>
<accession>X0ZU66</accession>
<feature type="non-terminal residue" evidence="1">
    <location>
        <position position="127"/>
    </location>
</feature>
<sequence length="127" mass="14046">MYRKLIAYSNKIFNLFSIIASITDKRLKPQIPTVKITAAVIVMQLANLGSLNSLSQAISLKNLKKDIPSVSTIARSADSMNLDKIRGVGIEIYGKARKSKMLRPCYGMWVGVVDGHEQITSPYCKCP</sequence>
<proteinExistence type="predicted"/>
<organism evidence="1">
    <name type="scientific">marine sediment metagenome</name>
    <dbReference type="NCBI Taxonomy" id="412755"/>
    <lineage>
        <taxon>unclassified sequences</taxon>
        <taxon>metagenomes</taxon>
        <taxon>ecological metagenomes</taxon>
    </lineage>
</organism>
<dbReference type="AlphaFoldDB" id="X0ZU66"/>